<dbReference type="AlphaFoldDB" id="A0A0K0DRW4"/>
<keyword evidence="1" id="KW-1185">Reference proteome</keyword>
<proteinExistence type="predicted"/>
<dbReference type="WBParaSite" id="ACAC_0001450301-mRNA-1">
    <property type="protein sequence ID" value="ACAC_0001450301-mRNA-1"/>
    <property type="gene ID" value="ACAC_0001450301"/>
</dbReference>
<accession>A0A0K0DRW4</accession>
<sequence length="136" mass="14177">MDDSEISVTDLSVSPESIATAVGGGNDGAVGGIQICPALTLGSTQALPIAAKHIYNRLADHAVEIDEGMPNMILSLVSNGNQLSENYLSRFQSALSVLVAGGGLWLVSSGEYRDPLARTASTALRAVLPQVCYVFQ</sequence>
<dbReference type="Proteomes" id="UP000035642">
    <property type="component" value="Unassembled WGS sequence"/>
</dbReference>
<protein>
    <submittedName>
        <fullName evidence="2">Late endosomal/lysosomal adaptor and MAPK and MTOR activator 4</fullName>
    </submittedName>
</protein>
<reference evidence="2" key="2">
    <citation type="submission" date="2017-02" db="UniProtKB">
        <authorList>
            <consortium name="WormBaseParasite"/>
        </authorList>
    </citation>
    <scope>IDENTIFICATION</scope>
</reference>
<reference evidence="1" key="1">
    <citation type="submission" date="2012-09" db="EMBL/GenBank/DDBJ databases">
        <authorList>
            <person name="Martin A.A."/>
        </authorList>
    </citation>
    <scope>NUCLEOTIDE SEQUENCE</scope>
</reference>
<evidence type="ECO:0000313" key="2">
    <source>
        <dbReference type="WBParaSite" id="ACAC_0001450301-mRNA-1"/>
    </source>
</evidence>
<name>A0A0K0DRW4_ANGCA</name>
<organism evidence="1 2">
    <name type="scientific">Angiostrongylus cantonensis</name>
    <name type="common">Rat lungworm</name>
    <dbReference type="NCBI Taxonomy" id="6313"/>
    <lineage>
        <taxon>Eukaryota</taxon>
        <taxon>Metazoa</taxon>
        <taxon>Ecdysozoa</taxon>
        <taxon>Nematoda</taxon>
        <taxon>Chromadorea</taxon>
        <taxon>Rhabditida</taxon>
        <taxon>Rhabditina</taxon>
        <taxon>Rhabditomorpha</taxon>
        <taxon>Strongyloidea</taxon>
        <taxon>Metastrongylidae</taxon>
        <taxon>Angiostrongylus</taxon>
    </lineage>
</organism>
<evidence type="ECO:0000313" key="1">
    <source>
        <dbReference type="Proteomes" id="UP000035642"/>
    </source>
</evidence>
<dbReference type="STRING" id="6313.A0A0K0DRW4"/>